<evidence type="ECO:0000313" key="5">
    <source>
        <dbReference type="Proteomes" id="UP001152320"/>
    </source>
</evidence>
<comment type="similarity">
    <text evidence="1">Belongs to the sulfotransferase 1 family.</text>
</comment>
<dbReference type="InterPro" id="IPR000863">
    <property type="entry name" value="Sulfotransferase_dom"/>
</dbReference>
<comment type="caution">
    <text evidence="4">The sequence shown here is derived from an EMBL/GenBank/DDBJ whole genome shotgun (WGS) entry which is preliminary data.</text>
</comment>
<dbReference type="Gene3D" id="3.40.50.300">
    <property type="entry name" value="P-loop containing nucleotide triphosphate hydrolases"/>
    <property type="match status" value="1"/>
</dbReference>
<gene>
    <name evidence="4" type="ORF">HOLleu_25246</name>
</gene>
<keyword evidence="5" id="KW-1185">Reference proteome</keyword>
<feature type="domain" description="Sulfotransferase" evidence="3">
    <location>
        <begin position="30"/>
        <end position="236"/>
    </location>
</feature>
<proteinExistence type="inferred from homology"/>
<dbReference type="GO" id="GO:0008146">
    <property type="term" value="F:sulfotransferase activity"/>
    <property type="evidence" value="ECO:0007669"/>
    <property type="project" value="InterPro"/>
</dbReference>
<organism evidence="4 5">
    <name type="scientific">Holothuria leucospilota</name>
    <name type="common">Black long sea cucumber</name>
    <name type="synonym">Mertensiothuria leucospilota</name>
    <dbReference type="NCBI Taxonomy" id="206669"/>
    <lineage>
        <taxon>Eukaryota</taxon>
        <taxon>Metazoa</taxon>
        <taxon>Echinodermata</taxon>
        <taxon>Eleutherozoa</taxon>
        <taxon>Echinozoa</taxon>
        <taxon>Holothuroidea</taxon>
        <taxon>Aspidochirotacea</taxon>
        <taxon>Aspidochirotida</taxon>
        <taxon>Holothuriidae</taxon>
        <taxon>Holothuria</taxon>
    </lineage>
</organism>
<dbReference type="Pfam" id="PF00685">
    <property type="entry name" value="Sulfotransfer_1"/>
    <property type="match status" value="1"/>
</dbReference>
<dbReference type="SUPFAM" id="SSF52540">
    <property type="entry name" value="P-loop containing nucleoside triphosphate hydrolases"/>
    <property type="match status" value="1"/>
</dbReference>
<dbReference type="PANTHER" id="PTHR11783">
    <property type="entry name" value="SULFOTRANSFERASE SULT"/>
    <property type="match status" value="1"/>
</dbReference>
<evidence type="ECO:0000256" key="2">
    <source>
        <dbReference type="ARBA" id="ARBA00022679"/>
    </source>
</evidence>
<evidence type="ECO:0000256" key="1">
    <source>
        <dbReference type="ARBA" id="ARBA00005771"/>
    </source>
</evidence>
<sequence length="244" mass="28759">MIHDGDPTKLDHRHRRICVEIADTSDLSKVGEVKSGVEMVDTDPSPRVLTTHLCSSYLSNEKWQKRIPIVYVFRDPRDVALSYFEFMKHFQQREGEPFLQGKSFEQYLSDFRLKDRFSFGRWCEHALSYEERFKNGENILFIYYEDMKKDLSTVIKKIAKHISRPVNDDVIGKTMANSTVDAMRKNYTEANKMKGKGNIDMTKYVKTGVSGNWKKDHSEQTWKHLNEIFREMVKDTQFAKIYFD</sequence>
<dbReference type="EMBL" id="JAIZAY010000012">
    <property type="protein sequence ID" value="KAJ8031891.1"/>
    <property type="molecule type" value="Genomic_DNA"/>
</dbReference>
<keyword evidence="2" id="KW-0808">Transferase</keyword>
<dbReference type="AlphaFoldDB" id="A0A9Q1H4E5"/>
<accession>A0A9Q1H4E5</accession>
<dbReference type="InterPro" id="IPR027417">
    <property type="entry name" value="P-loop_NTPase"/>
</dbReference>
<name>A0A9Q1H4E5_HOLLE</name>
<dbReference type="OrthoDB" id="205623at2759"/>
<protein>
    <submittedName>
        <fullName evidence="4">Sulfotransferase family cytosolic 1B member 1</fullName>
    </submittedName>
</protein>
<dbReference type="Proteomes" id="UP001152320">
    <property type="component" value="Chromosome 12"/>
</dbReference>
<reference evidence="4" key="1">
    <citation type="submission" date="2021-10" db="EMBL/GenBank/DDBJ databases">
        <title>Tropical sea cucumber genome reveals ecological adaptation and Cuvierian tubules defense mechanism.</title>
        <authorList>
            <person name="Chen T."/>
        </authorList>
    </citation>
    <scope>NUCLEOTIDE SEQUENCE</scope>
    <source>
        <strain evidence="4">Nanhai2018</strain>
        <tissue evidence="4">Muscle</tissue>
    </source>
</reference>
<evidence type="ECO:0000259" key="3">
    <source>
        <dbReference type="Pfam" id="PF00685"/>
    </source>
</evidence>
<evidence type="ECO:0000313" key="4">
    <source>
        <dbReference type="EMBL" id="KAJ8031891.1"/>
    </source>
</evidence>